<dbReference type="OrthoDB" id="5470953at2"/>
<dbReference type="GO" id="GO:0005509">
    <property type="term" value="F:calcium ion binding"/>
    <property type="evidence" value="ECO:0007669"/>
    <property type="project" value="InterPro"/>
</dbReference>
<keyword evidence="1" id="KW-0732">Signal</keyword>
<dbReference type="SUPFAM" id="SSF47473">
    <property type="entry name" value="EF-hand"/>
    <property type="match status" value="1"/>
</dbReference>
<reference evidence="3 4" key="1">
    <citation type="submission" date="2016-10" db="EMBL/GenBank/DDBJ databases">
        <authorList>
            <person name="de Groot N.N."/>
        </authorList>
    </citation>
    <scope>NUCLEOTIDE SEQUENCE [LARGE SCALE GENOMIC DNA]</scope>
    <source>
        <strain evidence="3 4">DSM 24677</strain>
    </source>
</reference>
<name>A0A1H3KM91_9RHOB</name>
<dbReference type="InterPro" id="IPR018247">
    <property type="entry name" value="EF_Hand_1_Ca_BS"/>
</dbReference>
<sequence>MNKFALTLAALVTAISPALAMSDSAVEVDTNGDGVLSLEEVQAVWPSVTTEDFETMDANADGSLDDTEIKTAEEAGMMSTDG</sequence>
<feature type="chain" id="PRO_5011770939" evidence="1">
    <location>
        <begin position="21"/>
        <end position="82"/>
    </location>
</feature>
<dbReference type="Gene3D" id="1.10.238.10">
    <property type="entry name" value="EF-hand"/>
    <property type="match status" value="1"/>
</dbReference>
<dbReference type="InterPro" id="IPR002048">
    <property type="entry name" value="EF_hand_dom"/>
</dbReference>
<evidence type="ECO:0000313" key="3">
    <source>
        <dbReference type="EMBL" id="SDY53272.1"/>
    </source>
</evidence>
<feature type="domain" description="EF-hand" evidence="2">
    <location>
        <begin position="28"/>
        <end position="44"/>
    </location>
</feature>
<evidence type="ECO:0000313" key="4">
    <source>
        <dbReference type="Proteomes" id="UP000199026"/>
    </source>
</evidence>
<evidence type="ECO:0000256" key="1">
    <source>
        <dbReference type="SAM" id="SignalP"/>
    </source>
</evidence>
<dbReference type="RefSeq" id="WP_089891636.1">
    <property type="nucleotide sequence ID" value="NZ_CANLAN010000009.1"/>
</dbReference>
<feature type="signal peptide" evidence="1">
    <location>
        <begin position="1"/>
        <end position="20"/>
    </location>
</feature>
<organism evidence="3 4">
    <name type="scientific">Lentibacter algarum</name>
    <dbReference type="NCBI Taxonomy" id="576131"/>
    <lineage>
        <taxon>Bacteria</taxon>
        <taxon>Pseudomonadati</taxon>
        <taxon>Pseudomonadota</taxon>
        <taxon>Alphaproteobacteria</taxon>
        <taxon>Rhodobacterales</taxon>
        <taxon>Roseobacteraceae</taxon>
        <taxon>Lentibacter</taxon>
    </lineage>
</organism>
<feature type="domain" description="EF-hand" evidence="2">
    <location>
        <begin position="51"/>
        <end position="70"/>
    </location>
</feature>
<dbReference type="AlphaFoldDB" id="A0A1H3KM91"/>
<dbReference type="STRING" id="576131.SAMN05444486_102635"/>
<dbReference type="EMBL" id="FNPR01000002">
    <property type="protein sequence ID" value="SDY53272.1"/>
    <property type="molecule type" value="Genomic_DNA"/>
</dbReference>
<protein>
    <submittedName>
        <fullName evidence="3">EF hand</fullName>
    </submittedName>
</protein>
<evidence type="ECO:0000259" key="2">
    <source>
        <dbReference type="Pfam" id="PF13202"/>
    </source>
</evidence>
<dbReference type="PROSITE" id="PS00018">
    <property type="entry name" value="EF_HAND_1"/>
    <property type="match status" value="2"/>
</dbReference>
<keyword evidence="4" id="KW-1185">Reference proteome</keyword>
<dbReference type="Proteomes" id="UP000199026">
    <property type="component" value="Unassembled WGS sequence"/>
</dbReference>
<dbReference type="InterPro" id="IPR011992">
    <property type="entry name" value="EF-hand-dom_pair"/>
</dbReference>
<gene>
    <name evidence="3" type="ORF">SAMN05444486_102635</name>
</gene>
<proteinExistence type="predicted"/>
<dbReference type="Pfam" id="PF13202">
    <property type="entry name" value="EF-hand_5"/>
    <property type="match status" value="2"/>
</dbReference>
<accession>A0A1H3KM91</accession>